<organism evidence="1 2">
    <name type="scientific">Paramecium sonneborni</name>
    <dbReference type="NCBI Taxonomy" id="65129"/>
    <lineage>
        <taxon>Eukaryota</taxon>
        <taxon>Sar</taxon>
        <taxon>Alveolata</taxon>
        <taxon>Ciliophora</taxon>
        <taxon>Intramacronucleata</taxon>
        <taxon>Oligohymenophorea</taxon>
        <taxon>Peniculida</taxon>
        <taxon>Parameciidae</taxon>
        <taxon>Paramecium</taxon>
    </lineage>
</organism>
<gene>
    <name evidence="1" type="ORF">PSON_ATCC_30995.1.T0530034</name>
</gene>
<dbReference type="AlphaFoldDB" id="A0A8S1NF78"/>
<reference evidence="1" key="1">
    <citation type="submission" date="2021-01" db="EMBL/GenBank/DDBJ databases">
        <authorList>
            <consortium name="Genoscope - CEA"/>
            <person name="William W."/>
        </authorList>
    </citation>
    <scope>NUCLEOTIDE SEQUENCE</scope>
</reference>
<dbReference type="PANTHER" id="PTHR38130:SF1">
    <property type="entry name" value="EF-HAND DOMAIN-CONTAINING PROTEIN"/>
    <property type="match status" value="1"/>
</dbReference>
<dbReference type="EMBL" id="CAJJDN010000053">
    <property type="protein sequence ID" value="CAD8088661.1"/>
    <property type="molecule type" value="Genomic_DNA"/>
</dbReference>
<protein>
    <submittedName>
        <fullName evidence="1">Uncharacterized protein</fullName>
    </submittedName>
</protein>
<evidence type="ECO:0000313" key="2">
    <source>
        <dbReference type="Proteomes" id="UP000692954"/>
    </source>
</evidence>
<name>A0A8S1NF78_9CILI</name>
<sequence length="283" mass="33100">MKDENHFDWPDPTRNDLMYLQTIRNQQKLRSITQDYKYTTNLPKKTYYNKETFINKVDDIPIKNNKFETIRESLYIDDIAGARPQIAKFKTNRETNPVEPTYKIPSYQGAEVLQPMKFIRDTLNISDIQGTVPKIKIYNPRNVDPYTFIEGSKPKPIRHVTRPSEDQEMKKTSIRQINPLQPFYKWGEEIIGPVDGSQPYLHCKEKNKLKSLSLYTQDITGAQSDTVKKIPKESLKMTNNTQDIYRAQADTVQRGMSTKRQTNPLQPAYQLLGQNELYKMQNK</sequence>
<keyword evidence="2" id="KW-1185">Reference proteome</keyword>
<comment type="caution">
    <text evidence="1">The sequence shown here is derived from an EMBL/GenBank/DDBJ whole genome shotgun (WGS) entry which is preliminary data.</text>
</comment>
<dbReference type="OrthoDB" id="10248735at2759"/>
<dbReference type="Proteomes" id="UP000692954">
    <property type="component" value="Unassembled WGS sequence"/>
</dbReference>
<evidence type="ECO:0000313" key="1">
    <source>
        <dbReference type="EMBL" id="CAD8088661.1"/>
    </source>
</evidence>
<dbReference type="PANTHER" id="PTHR38130">
    <property type="entry name" value="EF-HAND DOMAIN-CONTAINING PROTEIN"/>
    <property type="match status" value="1"/>
</dbReference>
<accession>A0A8S1NF78</accession>
<proteinExistence type="predicted"/>